<gene>
    <name evidence="1" type="ORF">HanXRQr2_Chr10g0419831</name>
</gene>
<comment type="caution">
    <text evidence="1">The sequence shown here is derived from an EMBL/GenBank/DDBJ whole genome shotgun (WGS) entry which is preliminary data.</text>
</comment>
<sequence>MGEVVVMVSSTSDQVSTTSSIYMGERTKAINGDGYSLLVTPLVQRESVVLSE</sequence>
<reference evidence="1" key="2">
    <citation type="submission" date="2020-06" db="EMBL/GenBank/DDBJ databases">
        <title>Helianthus annuus Genome sequencing and assembly Release 2.</title>
        <authorList>
            <person name="Gouzy J."/>
            <person name="Langlade N."/>
            <person name="Munos S."/>
        </authorList>
    </citation>
    <scope>NUCLEOTIDE SEQUENCE</scope>
    <source>
        <tissue evidence="1">Leaves</tissue>
    </source>
</reference>
<evidence type="ECO:0000313" key="2">
    <source>
        <dbReference type="Proteomes" id="UP000215914"/>
    </source>
</evidence>
<keyword evidence="2" id="KW-1185">Reference proteome</keyword>
<proteinExistence type="predicted"/>
<name>A0A9K3N2L0_HELAN</name>
<dbReference type="Proteomes" id="UP000215914">
    <property type="component" value="Unassembled WGS sequence"/>
</dbReference>
<protein>
    <submittedName>
        <fullName evidence="1">Uncharacterized protein</fullName>
    </submittedName>
</protein>
<dbReference type="Gramene" id="mRNA:HanXRQr2_Chr10g0419831">
    <property type="protein sequence ID" value="mRNA:HanXRQr2_Chr10g0419831"/>
    <property type="gene ID" value="HanXRQr2_Chr10g0419831"/>
</dbReference>
<evidence type="ECO:0000313" key="1">
    <source>
        <dbReference type="EMBL" id="KAF5784687.1"/>
    </source>
</evidence>
<accession>A0A9K3N2L0</accession>
<dbReference type="EMBL" id="MNCJ02000325">
    <property type="protein sequence ID" value="KAF5784687.1"/>
    <property type="molecule type" value="Genomic_DNA"/>
</dbReference>
<organism evidence="1 2">
    <name type="scientific">Helianthus annuus</name>
    <name type="common">Common sunflower</name>
    <dbReference type="NCBI Taxonomy" id="4232"/>
    <lineage>
        <taxon>Eukaryota</taxon>
        <taxon>Viridiplantae</taxon>
        <taxon>Streptophyta</taxon>
        <taxon>Embryophyta</taxon>
        <taxon>Tracheophyta</taxon>
        <taxon>Spermatophyta</taxon>
        <taxon>Magnoliopsida</taxon>
        <taxon>eudicotyledons</taxon>
        <taxon>Gunneridae</taxon>
        <taxon>Pentapetalae</taxon>
        <taxon>asterids</taxon>
        <taxon>campanulids</taxon>
        <taxon>Asterales</taxon>
        <taxon>Asteraceae</taxon>
        <taxon>Asteroideae</taxon>
        <taxon>Heliantheae alliance</taxon>
        <taxon>Heliantheae</taxon>
        <taxon>Helianthus</taxon>
    </lineage>
</organism>
<reference evidence="1" key="1">
    <citation type="journal article" date="2017" name="Nature">
        <title>The sunflower genome provides insights into oil metabolism, flowering and Asterid evolution.</title>
        <authorList>
            <person name="Badouin H."/>
            <person name="Gouzy J."/>
            <person name="Grassa C.J."/>
            <person name="Murat F."/>
            <person name="Staton S.E."/>
            <person name="Cottret L."/>
            <person name="Lelandais-Briere C."/>
            <person name="Owens G.L."/>
            <person name="Carrere S."/>
            <person name="Mayjonade B."/>
            <person name="Legrand L."/>
            <person name="Gill N."/>
            <person name="Kane N.C."/>
            <person name="Bowers J.E."/>
            <person name="Hubner S."/>
            <person name="Bellec A."/>
            <person name="Berard A."/>
            <person name="Berges H."/>
            <person name="Blanchet N."/>
            <person name="Boniface M.C."/>
            <person name="Brunel D."/>
            <person name="Catrice O."/>
            <person name="Chaidir N."/>
            <person name="Claudel C."/>
            <person name="Donnadieu C."/>
            <person name="Faraut T."/>
            <person name="Fievet G."/>
            <person name="Helmstetter N."/>
            <person name="King M."/>
            <person name="Knapp S.J."/>
            <person name="Lai Z."/>
            <person name="Le Paslier M.C."/>
            <person name="Lippi Y."/>
            <person name="Lorenzon L."/>
            <person name="Mandel J.R."/>
            <person name="Marage G."/>
            <person name="Marchand G."/>
            <person name="Marquand E."/>
            <person name="Bret-Mestries E."/>
            <person name="Morien E."/>
            <person name="Nambeesan S."/>
            <person name="Nguyen T."/>
            <person name="Pegot-Espagnet P."/>
            <person name="Pouilly N."/>
            <person name="Raftis F."/>
            <person name="Sallet E."/>
            <person name="Schiex T."/>
            <person name="Thomas J."/>
            <person name="Vandecasteele C."/>
            <person name="Vares D."/>
            <person name="Vear F."/>
            <person name="Vautrin S."/>
            <person name="Crespi M."/>
            <person name="Mangin B."/>
            <person name="Burke J.M."/>
            <person name="Salse J."/>
            <person name="Munos S."/>
            <person name="Vincourt P."/>
            <person name="Rieseberg L.H."/>
            <person name="Langlade N.B."/>
        </authorList>
    </citation>
    <scope>NUCLEOTIDE SEQUENCE</scope>
    <source>
        <tissue evidence="1">Leaves</tissue>
    </source>
</reference>
<dbReference type="AlphaFoldDB" id="A0A9K3N2L0"/>